<comment type="caution">
    <text evidence="1">The sequence shown here is derived from an EMBL/GenBank/DDBJ whole genome shotgun (WGS) entry which is preliminary data.</text>
</comment>
<evidence type="ECO:0000313" key="2">
    <source>
        <dbReference type="Proteomes" id="UP000249260"/>
    </source>
</evidence>
<proteinExistence type="predicted"/>
<dbReference type="EMBL" id="QLUW01000006">
    <property type="protein sequence ID" value="RAP73826.1"/>
    <property type="molecule type" value="Genomic_DNA"/>
</dbReference>
<reference evidence="1 2" key="1">
    <citation type="submission" date="2018-06" db="EMBL/GenBank/DDBJ databases">
        <title>Paenibacillus montanisoli sp. nov., isolated from mountain area soil.</title>
        <authorList>
            <person name="Wu M."/>
        </authorList>
    </citation>
    <scope>NUCLEOTIDE SEQUENCE [LARGE SCALE GENOMIC DNA]</scope>
    <source>
        <strain evidence="1 2">RA17</strain>
    </source>
</reference>
<sequence length="179" mass="19656">MLGLIKKKRQPRTVNTSRGHYFIGQTDALIMEGQKQNAWGGLYNPAESGIAVVIDTFTVSNFSSQFFNVEMWVNPKLTGKGTTSSFLHPADLSLNPLPQPRVNLQYASQITENPIGGVNVMNRIVPPNSTFMSDSGKSGITIPPGGSVAIFLRSPGPFKYESRIVFRWWEDAIEVGGPQ</sequence>
<organism evidence="1 2">
    <name type="scientific">Paenibacillus montanisoli</name>
    <dbReference type="NCBI Taxonomy" id="2081970"/>
    <lineage>
        <taxon>Bacteria</taxon>
        <taxon>Bacillati</taxon>
        <taxon>Bacillota</taxon>
        <taxon>Bacilli</taxon>
        <taxon>Bacillales</taxon>
        <taxon>Paenibacillaceae</taxon>
        <taxon>Paenibacillus</taxon>
    </lineage>
</organism>
<dbReference type="AlphaFoldDB" id="A0A328U1F1"/>
<gene>
    <name evidence="1" type="ORF">DL346_26610</name>
</gene>
<dbReference type="InterPro" id="IPR046141">
    <property type="entry name" value="DUF6143"/>
</dbReference>
<name>A0A328U1F1_9BACL</name>
<dbReference type="RefSeq" id="WP_112885410.1">
    <property type="nucleotide sequence ID" value="NZ_QLUW01000006.1"/>
</dbReference>
<dbReference type="Pfam" id="PF19640">
    <property type="entry name" value="DUF6143"/>
    <property type="match status" value="1"/>
</dbReference>
<dbReference type="Proteomes" id="UP000249260">
    <property type="component" value="Unassembled WGS sequence"/>
</dbReference>
<evidence type="ECO:0000313" key="1">
    <source>
        <dbReference type="EMBL" id="RAP73826.1"/>
    </source>
</evidence>
<keyword evidence="2" id="KW-1185">Reference proteome</keyword>
<protein>
    <submittedName>
        <fullName evidence="1">Uncharacterized protein</fullName>
    </submittedName>
</protein>
<accession>A0A328U1F1</accession>
<dbReference type="OrthoDB" id="2858798at2"/>